<dbReference type="Proteomes" id="UP001596226">
    <property type="component" value="Unassembled WGS sequence"/>
</dbReference>
<dbReference type="InterPro" id="IPR015378">
    <property type="entry name" value="Transposase-like_Mu_C"/>
</dbReference>
<dbReference type="InterPro" id="IPR036397">
    <property type="entry name" value="RNaseH_sf"/>
</dbReference>
<reference evidence="4" key="1">
    <citation type="journal article" date="2019" name="Int. J. Syst. Evol. Microbiol.">
        <title>The Global Catalogue of Microorganisms (GCM) 10K type strain sequencing project: providing services to taxonomists for standard genome sequencing and annotation.</title>
        <authorList>
            <consortium name="The Broad Institute Genomics Platform"/>
            <consortium name="The Broad Institute Genome Sequencing Center for Infectious Disease"/>
            <person name="Wu L."/>
            <person name="Ma J."/>
        </authorList>
    </citation>
    <scope>NUCLEOTIDE SEQUENCE [LARGE SCALE GENOMIC DNA]</scope>
    <source>
        <strain evidence="4">CGMCC 4.7144</strain>
    </source>
</reference>
<protein>
    <submittedName>
        <fullName evidence="3">Mu transposase C-terminal domain-containing protein</fullName>
    </submittedName>
</protein>
<feature type="region of interest" description="Disordered" evidence="1">
    <location>
        <begin position="478"/>
        <end position="498"/>
    </location>
</feature>
<comment type="caution">
    <text evidence="3">The sequence shown here is derived from an EMBL/GenBank/DDBJ whole genome shotgun (WGS) entry which is preliminary data.</text>
</comment>
<evidence type="ECO:0000313" key="4">
    <source>
        <dbReference type="Proteomes" id="UP001596226"/>
    </source>
</evidence>
<evidence type="ECO:0000256" key="1">
    <source>
        <dbReference type="SAM" id="MobiDB-lite"/>
    </source>
</evidence>
<dbReference type="InterPro" id="IPR001584">
    <property type="entry name" value="Integrase_cat-core"/>
</dbReference>
<evidence type="ECO:0000259" key="2">
    <source>
        <dbReference type="PROSITE" id="PS50994"/>
    </source>
</evidence>
<dbReference type="Gene3D" id="3.30.420.10">
    <property type="entry name" value="Ribonuclease H-like superfamily/Ribonuclease H"/>
    <property type="match status" value="1"/>
</dbReference>
<proteinExistence type="predicted"/>
<dbReference type="InterPro" id="IPR012337">
    <property type="entry name" value="RNaseH-like_sf"/>
</dbReference>
<sequence>MRRLLALQATGLRTTAHVELAAASLGVDIRTVWRWLQQAETTGRATAEPRDRFVVDLALRRRLAYWRGNVSAVHRELVAAAAAGGPAAPSMTMLQRAVARDLSPGERAGLRKGEHAARAFDVFLQRPATYRNAAWETDHVEVPVEVDVEGRLLKPWVTWFVDCATNGVCGTAVTAGPPSRESILAALRAAISLKEPYGAPGGLPERVRMDRGKDFLSKTVAAALGVFAVGVEDLPGYTPHLKGSVETLNNAAKTMFFSELPRYTQAPRLANRRTADPDAPALMYEAFVTALLDWVRWWNTEHRMDVLGGRTPLQAWLADPTPLSTVPPEDLRLFTLEDDGKVRKITTKGVQWRSRHYVGPWMTGLVGTQVRLRWMPHHDHEVEVFDARTGTPLGSATLADQASREQIQQLRRTRGARKAKLEADLRAVEKPRRQRYAAQTAPGPAEPVGAVTAAEAAAELADADDLELARVARPGLLPLGPPAPGWVLPRTARGGGDR</sequence>
<dbReference type="PROSITE" id="PS50994">
    <property type="entry name" value="INTEGRASE"/>
    <property type="match status" value="1"/>
</dbReference>
<gene>
    <name evidence="3" type="ORF">ACFQGL_14760</name>
</gene>
<dbReference type="EMBL" id="JBHSQS010000007">
    <property type="protein sequence ID" value="MFC5924607.1"/>
    <property type="molecule type" value="Genomic_DNA"/>
</dbReference>
<dbReference type="RefSeq" id="WP_377511664.1">
    <property type="nucleotide sequence ID" value="NZ_JBHSQS010000007.1"/>
</dbReference>
<dbReference type="SUPFAM" id="SSF53098">
    <property type="entry name" value="Ribonuclease H-like"/>
    <property type="match status" value="1"/>
</dbReference>
<accession>A0ABW1H7J4</accession>
<feature type="domain" description="Integrase catalytic" evidence="2">
    <location>
        <begin position="123"/>
        <end position="320"/>
    </location>
</feature>
<dbReference type="Pfam" id="PF09299">
    <property type="entry name" value="Mu-transpos_C"/>
    <property type="match status" value="1"/>
</dbReference>
<organism evidence="3 4">
    <name type="scientific">Micromonospora vulcania</name>
    <dbReference type="NCBI Taxonomy" id="1441873"/>
    <lineage>
        <taxon>Bacteria</taxon>
        <taxon>Bacillati</taxon>
        <taxon>Actinomycetota</taxon>
        <taxon>Actinomycetes</taxon>
        <taxon>Micromonosporales</taxon>
        <taxon>Micromonosporaceae</taxon>
        <taxon>Micromonospora</taxon>
    </lineage>
</organism>
<evidence type="ECO:0000313" key="3">
    <source>
        <dbReference type="EMBL" id="MFC5924607.1"/>
    </source>
</evidence>
<keyword evidence="4" id="KW-1185">Reference proteome</keyword>
<name>A0ABW1H7J4_9ACTN</name>